<name>A0A1E7FIJ8_9STRA</name>
<feature type="chain" id="PRO_5009193116" description="SAM domain-containing protein" evidence="1">
    <location>
        <begin position="25"/>
        <end position="188"/>
    </location>
</feature>
<evidence type="ECO:0000259" key="2">
    <source>
        <dbReference type="PROSITE" id="PS50105"/>
    </source>
</evidence>
<keyword evidence="1" id="KW-0732">Signal</keyword>
<dbReference type="InParanoid" id="A0A1E7FIJ8"/>
<evidence type="ECO:0000313" key="3">
    <source>
        <dbReference type="EMBL" id="OEU18001.1"/>
    </source>
</evidence>
<reference evidence="3 4" key="1">
    <citation type="submission" date="2016-09" db="EMBL/GenBank/DDBJ databases">
        <title>Extensive genetic diversity and differential bi-allelic expression allows diatom success in the polar Southern Ocean.</title>
        <authorList>
            <consortium name="DOE Joint Genome Institute"/>
            <person name="Mock T."/>
            <person name="Otillar R.P."/>
            <person name="Strauss J."/>
            <person name="Dupont C."/>
            <person name="Frickenhaus S."/>
            <person name="Maumus F."/>
            <person name="Mcmullan M."/>
            <person name="Sanges R."/>
            <person name="Schmutz J."/>
            <person name="Toseland A."/>
            <person name="Valas R."/>
            <person name="Veluchamy A."/>
            <person name="Ward B.J."/>
            <person name="Allen A."/>
            <person name="Barry K."/>
            <person name="Falciatore A."/>
            <person name="Ferrante M."/>
            <person name="Fortunato A.E."/>
            <person name="Gloeckner G."/>
            <person name="Gruber A."/>
            <person name="Hipkin R."/>
            <person name="Janech M."/>
            <person name="Kroth P."/>
            <person name="Leese F."/>
            <person name="Lindquist E."/>
            <person name="Lyon B.R."/>
            <person name="Martin J."/>
            <person name="Mayer C."/>
            <person name="Parker M."/>
            <person name="Quesneville H."/>
            <person name="Raymond J."/>
            <person name="Uhlig C."/>
            <person name="Valentin K.U."/>
            <person name="Worden A.Z."/>
            <person name="Armbrust E.V."/>
            <person name="Bowler C."/>
            <person name="Green B."/>
            <person name="Moulton V."/>
            <person name="Van Oosterhout C."/>
            <person name="Grigoriev I."/>
        </authorList>
    </citation>
    <scope>NUCLEOTIDE SEQUENCE [LARGE SCALE GENOMIC DNA]</scope>
    <source>
        <strain evidence="3 4">CCMP1102</strain>
    </source>
</reference>
<feature type="signal peptide" evidence="1">
    <location>
        <begin position="1"/>
        <end position="24"/>
    </location>
</feature>
<feature type="domain" description="SAM" evidence="2">
    <location>
        <begin position="78"/>
        <end position="153"/>
    </location>
</feature>
<dbReference type="PROSITE" id="PS50105">
    <property type="entry name" value="SAM_DOMAIN"/>
    <property type="match status" value="1"/>
</dbReference>
<organism evidence="3 4">
    <name type="scientific">Fragilariopsis cylindrus CCMP1102</name>
    <dbReference type="NCBI Taxonomy" id="635003"/>
    <lineage>
        <taxon>Eukaryota</taxon>
        <taxon>Sar</taxon>
        <taxon>Stramenopiles</taxon>
        <taxon>Ochrophyta</taxon>
        <taxon>Bacillariophyta</taxon>
        <taxon>Bacillariophyceae</taxon>
        <taxon>Bacillariophycidae</taxon>
        <taxon>Bacillariales</taxon>
        <taxon>Bacillariaceae</taxon>
        <taxon>Fragilariopsis</taxon>
    </lineage>
</organism>
<proteinExistence type="predicted"/>
<protein>
    <recommendedName>
        <fullName evidence="2">SAM domain-containing protein</fullName>
    </recommendedName>
</protein>
<dbReference type="InterPro" id="IPR001660">
    <property type="entry name" value="SAM"/>
</dbReference>
<dbReference type="OrthoDB" id="10542337at2759"/>
<accession>A0A1E7FIJ8</accession>
<sequence>MVLPTWIFWSTILLLLLDYRTSAATSSTAFCVRATQTITSSRTSRSVTRTDTTSLFTIKSNGGNTRRSYYYPSRIEEWDTHHVESWLKSLGYQKYVTGFAADFRGVGVDGNRLVYLGTPDQLDHIEYQLELLGVDDGEDQIILGRAIVVLVADDELVENMSLNNVCYNPDYDDSQVLDKDDDGANYQI</sequence>
<dbReference type="InterPro" id="IPR013761">
    <property type="entry name" value="SAM/pointed_sf"/>
</dbReference>
<dbReference type="SUPFAM" id="SSF47769">
    <property type="entry name" value="SAM/Pointed domain"/>
    <property type="match status" value="1"/>
</dbReference>
<dbReference type="Gene3D" id="1.10.150.50">
    <property type="entry name" value="Transcription Factor, Ets-1"/>
    <property type="match status" value="1"/>
</dbReference>
<gene>
    <name evidence="3" type="ORF">FRACYDRAFT_238432</name>
</gene>
<dbReference type="KEGG" id="fcy:FRACYDRAFT_238432"/>
<evidence type="ECO:0000256" key="1">
    <source>
        <dbReference type="SAM" id="SignalP"/>
    </source>
</evidence>
<dbReference type="Proteomes" id="UP000095751">
    <property type="component" value="Unassembled WGS sequence"/>
</dbReference>
<dbReference type="EMBL" id="KV784357">
    <property type="protein sequence ID" value="OEU18001.1"/>
    <property type="molecule type" value="Genomic_DNA"/>
</dbReference>
<keyword evidence="4" id="KW-1185">Reference proteome</keyword>
<evidence type="ECO:0000313" key="4">
    <source>
        <dbReference type="Proteomes" id="UP000095751"/>
    </source>
</evidence>
<dbReference type="AlphaFoldDB" id="A0A1E7FIJ8"/>